<dbReference type="AlphaFoldDB" id="A0A6P8HZR4"/>
<feature type="non-terminal residue" evidence="3">
    <location>
        <position position="311"/>
    </location>
</feature>
<dbReference type="SUPFAM" id="SSF47986">
    <property type="entry name" value="DEATH domain"/>
    <property type="match status" value="3"/>
</dbReference>
<dbReference type="InParanoid" id="A0A6P8HZR4"/>
<dbReference type="GO" id="GO:0007165">
    <property type="term" value="P:signal transduction"/>
    <property type="evidence" value="ECO:0007669"/>
    <property type="project" value="InterPro"/>
</dbReference>
<dbReference type="Gene3D" id="1.10.533.10">
    <property type="entry name" value="Death Domain, Fas"/>
    <property type="match status" value="3"/>
</dbReference>
<name>A0A6P8HZR4_ACTTE</name>
<dbReference type="InterPro" id="IPR000488">
    <property type="entry name" value="Death_dom"/>
</dbReference>
<proteinExistence type="predicted"/>
<feature type="domain" description="Death" evidence="1">
    <location>
        <begin position="136"/>
        <end position="203"/>
    </location>
</feature>
<evidence type="ECO:0000313" key="2">
    <source>
        <dbReference type="Proteomes" id="UP000515163"/>
    </source>
</evidence>
<dbReference type="SMART" id="SM00005">
    <property type="entry name" value="DEATH"/>
    <property type="match status" value="3"/>
</dbReference>
<protein>
    <submittedName>
        <fullName evidence="3">Uncharacterized protein LOC116294606</fullName>
    </submittedName>
</protein>
<dbReference type="KEGG" id="aten:116294606"/>
<dbReference type="OrthoDB" id="5988969at2759"/>
<dbReference type="InterPro" id="IPR011029">
    <property type="entry name" value="DEATH-like_dom_sf"/>
</dbReference>
<dbReference type="Proteomes" id="UP000515163">
    <property type="component" value="Unplaced"/>
</dbReference>
<organism evidence="2 3">
    <name type="scientific">Actinia tenebrosa</name>
    <name type="common">Australian red waratah sea anemone</name>
    <dbReference type="NCBI Taxonomy" id="6105"/>
    <lineage>
        <taxon>Eukaryota</taxon>
        <taxon>Metazoa</taxon>
        <taxon>Cnidaria</taxon>
        <taxon>Anthozoa</taxon>
        <taxon>Hexacorallia</taxon>
        <taxon>Actiniaria</taxon>
        <taxon>Actiniidae</taxon>
        <taxon>Actinia</taxon>
    </lineage>
</organism>
<dbReference type="RefSeq" id="XP_031558097.1">
    <property type="nucleotide sequence ID" value="XM_031702237.1"/>
</dbReference>
<evidence type="ECO:0000313" key="3">
    <source>
        <dbReference type="RefSeq" id="XP_031558097.1"/>
    </source>
</evidence>
<sequence>MPPKMSILIKCLNDNHSALEKLSKCLDREFPHIKCWLHFAEQMKIEKDVICQCRLYSEYSPTVKLFEFLKATRPELSVKELTSALEEMKRIDIQLMVFQTYKSEDKVSRVITDSCSDHVMDDIAQELDSASKPLGNWEKLAQNLGVPRDIYQRFAMYSDYNPTVALVRYLYTTSKKPILLKDFMDCFHKMGREDVLKKVKQIIKKEDMKDLNASEVLKVGSDDLQAIAVLLNEDIQGGVQGWRQLGNYFNVDSSIMDVLEPPKDKEVHSPTAKVISWLTAARPSTTIDDVAKALEKIKRYDALKILRSHFN</sequence>
<evidence type="ECO:0000259" key="1">
    <source>
        <dbReference type="PROSITE" id="PS50017"/>
    </source>
</evidence>
<dbReference type="GeneID" id="116294606"/>
<keyword evidence="2" id="KW-1185">Reference proteome</keyword>
<gene>
    <name evidence="3" type="primary">LOC116294606</name>
</gene>
<reference evidence="3" key="1">
    <citation type="submission" date="2025-08" db="UniProtKB">
        <authorList>
            <consortium name="RefSeq"/>
        </authorList>
    </citation>
    <scope>IDENTIFICATION</scope>
</reference>
<accession>A0A6P8HZR4</accession>
<feature type="domain" description="Death" evidence="1">
    <location>
        <begin position="242"/>
        <end position="310"/>
    </location>
</feature>
<dbReference type="PROSITE" id="PS50017">
    <property type="entry name" value="DEATH_DOMAIN"/>
    <property type="match status" value="2"/>
</dbReference>